<dbReference type="GO" id="GO:0005886">
    <property type="term" value="C:plasma membrane"/>
    <property type="evidence" value="ECO:0007669"/>
    <property type="project" value="UniProtKB-SubCell"/>
</dbReference>
<gene>
    <name evidence="7" type="ORF">BFW87_19785</name>
</gene>
<sequence>MDITLPLLSILGAIAIGAASPGPSFVFVTRTAIALSRRDALAAAMGMGVGGVVYGGLGLFGLQTLLAKVEWLYVILKILGGAYLVWLAVQLWRSAKSPIIVPTTADGRPQSARKSFTLAAVTQLSNPKAAIVYGSIFAAFLPAHAPVWTFAVLLPAIFAIEAGWYTVVALAFSSERPRAAYLRSKHWFDRTAGLVMGALGLRLILGSAHVQA</sequence>
<feature type="transmembrane region" description="Helical" evidence="6">
    <location>
        <begin position="147"/>
        <end position="172"/>
    </location>
</feature>
<feature type="transmembrane region" description="Helical" evidence="6">
    <location>
        <begin position="40"/>
        <end position="65"/>
    </location>
</feature>
<dbReference type="PANTHER" id="PTHR30086:SF19">
    <property type="entry name" value="THREONINE EFFLUX PROTEIN"/>
    <property type="match status" value="1"/>
</dbReference>
<dbReference type="AlphaFoldDB" id="A0A1T2YH50"/>
<feature type="transmembrane region" description="Helical" evidence="6">
    <location>
        <begin position="6"/>
        <end position="28"/>
    </location>
</feature>
<keyword evidence="5 6" id="KW-0472">Membrane</keyword>
<accession>A0A1T2YH50</accession>
<dbReference type="Proteomes" id="UP000190965">
    <property type="component" value="Unassembled WGS sequence"/>
</dbReference>
<evidence type="ECO:0000313" key="8">
    <source>
        <dbReference type="Proteomes" id="UP000190965"/>
    </source>
</evidence>
<comment type="caution">
    <text evidence="7">The sequence shown here is derived from an EMBL/GenBank/DDBJ whole genome shotgun (WGS) entry which is preliminary data.</text>
</comment>
<evidence type="ECO:0000256" key="3">
    <source>
        <dbReference type="ARBA" id="ARBA00022692"/>
    </source>
</evidence>
<comment type="subcellular location">
    <subcellularLocation>
        <location evidence="1">Cell membrane</location>
        <topology evidence="1">Multi-pass membrane protein</topology>
    </subcellularLocation>
</comment>
<evidence type="ECO:0000256" key="4">
    <source>
        <dbReference type="ARBA" id="ARBA00022989"/>
    </source>
</evidence>
<feature type="transmembrane region" description="Helical" evidence="6">
    <location>
        <begin position="71"/>
        <end position="89"/>
    </location>
</feature>
<dbReference type="PANTHER" id="PTHR30086">
    <property type="entry name" value="ARGININE EXPORTER PROTEIN ARGO"/>
    <property type="match status" value="1"/>
</dbReference>
<evidence type="ECO:0000256" key="6">
    <source>
        <dbReference type="SAM" id="Phobius"/>
    </source>
</evidence>
<keyword evidence="3 6" id="KW-0812">Transmembrane</keyword>
<name>A0A1T2YH50_PSEFL</name>
<organism evidence="7 8">
    <name type="scientific">Pseudomonas fluorescens</name>
    <dbReference type="NCBI Taxonomy" id="294"/>
    <lineage>
        <taxon>Bacteria</taxon>
        <taxon>Pseudomonadati</taxon>
        <taxon>Pseudomonadota</taxon>
        <taxon>Gammaproteobacteria</taxon>
        <taxon>Pseudomonadales</taxon>
        <taxon>Pseudomonadaceae</taxon>
        <taxon>Pseudomonas</taxon>
    </lineage>
</organism>
<dbReference type="Pfam" id="PF01810">
    <property type="entry name" value="LysE"/>
    <property type="match status" value="1"/>
</dbReference>
<dbReference type="InterPro" id="IPR001123">
    <property type="entry name" value="LeuE-type"/>
</dbReference>
<feature type="transmembrane region" description="Helical" evidence="6">
    <location>
        <begin position="118"/>
        <end position="141"/>
    </location>
</feature>
<proteinExistence type="predicted"/>
<evidence type="ECO:0000256" key="1">
    <source>
        <dbReference type="ARBA" id="ARBA00004651"/>
    </source>
</evidence>
<evidence type="ECO:0000256" key="5">
    <source>
        <dbReference type="ARBA" id="ARBA00023136"/>
    </source>
</evidence>
<dbReference type="EMBL" id="MSDF01000025">
    <property type="protein sequence ID" value="OPA91249.1"/>
    <property type="molecule type" value="Genomic_DNA"/>
</dbReference>
<dbReference type="OrthoDB" id="581870at2"/>
<evidence type="ECO:0000313" key="7">
    <source>
        <dbReference type="EMBL" id="OPA91249.1"/>
    </source>
</evidence>
<evidence type="ECO:0000256" key="2">
    <source>
        <dbReference type="ARBA" id="ARBA00022475"/>
    </source>
</evidence>
<keyword evidence="2" id="KW-1003">Cell membrane</keyword>
<dbReference type="RefSeq" id="WP_078741415.1">
    <property type="nucleotide sequence ID" value="NZ_MSDF01000025.1"/>
</dbReference>
<keyword evidence="4 6" id="KW-1133">Transmembrane helix</keyword>
<dbReference type="GO" id="GO:0015171">
    <property type="term" value="F:amino acid transmembrane transporter activity"/>
    <property type="evidence" value="ECO:0007669"/>
    <property type="project" value="TreeGrafter"/>
</dbReference>
<reference evidence="7 8" key="1">
    <citation type="submission" date="2016-12" db="EMBL/GenBank/DDBJ databases">
        <title>Draft genome sequences of seven strains of Pseudomonas fluorescens that produce 4-formylaminooxyvinylglycine.</title>
        <authorList>
            <person name="Okrent R.A."/>
            <person name="Manning V.A."/>
            <person name="Trippe K.M."/>
        </authorList>
    </citation>
    <scope>NUCLEOTIDE SEQUENCE [LARGE SCALE GENOMIC DNA]</scope>
    <source>
        <strain evidence="7 8">P5A</strain>
    </source>
</reference>
<protein>
    <submittedName>
        <fullName evidence="7">Threonine transporter</fullName>
    </submittedName>
</protein>